<feature type="domain" description="Core-binding (CB)" evidence="7">
    <location>
        <begin position="98"/>
        <end position="183"/>
    </location>
</feature>
<sequence length="420" mass="46764">MIYRRCACRTADGRAYANLPEHPSPQQLQRACPALVAAHTSGGRHGKWGFYLSRGFDSRGRRLQTRSANFDTRSAALKAFASAKHDHDRGSYVENSRTRFAAWLDDWLSSRIQRGDLKPSTVQNYRRYIDQDIKDSPLGAMRVTDIRRSHIRQFIDDLGASGRGATTIRRIVAVVQGSLTAAVHEDLISTNPARGVKLPTVGRHDFEPWSPAQIGAFLDSAAADRLGPLFEFAVFTGLRRGELLGLRWEDVDVASYKLQVRRTRIQTERGVLEQSPKTTSGRRIVDLDEAAVGCLMEWQLRQQSECTALGATWSTSGYVFTSPAGDPLLPQYVTRLFDRIRNRAQLPKMTFHGLRHEHASLLIESGADIALISKRLGHSSIGITSDVYSHLIGDAARKAAGRASALVPRERTAQRVHNEQ</sequence>
<dbReference type="PROSITE" id="PS51898">
    <property type="entry name" value="TYR_RECOMBINASE"/>
    <property type="match status" value="1"/>
</dbReference>
<comment type="similarity">
    <text evidence="1">Belongs to the 'phage' integrase family.</text>
</comment>
<dbReference type="PANTHER" id="PTHR30349">
    <property type="entry name" value="PHAGE INTEGRASE-RELATED"/>
    <property type="match status" value="1"/>
</dbReference>
<dbReference type="SUPFAM" id="SSF56349">
    <property type="entry name" value="DNA breaking-rejoining enzymes"/>
    <property type="match status" value="1"/>
</dbReference>
<protein>
    <submittedName>
        <fullName evidence="8">Site-specific integrase</fullName>
    </submittedName>
</protein>
<dbReference type="GO" id="GO:0015074">
    <property type="term" value="P:DNA integration"/>
    <property type="evidence" value="ECO:0007669"/>
    <property type="project" value="UniProtKB-KW"/>
</dbReference>
<evidence type="ECO:0000256" key="5">
    <source>
        <dbReference type="PROSITE-ProRule" id="PRU01248"/>
    </source>
</evidence>
<keyword evidence="3 5" id="KW-0238">DNA-binding</keyword>
<dbReference type="Pfam" id="PF14659">
    <property type="entry name" value="Phage_int_SAM_3"/>
    <property type="match status" value="1"/>
</dbReference>
<accession>A0A919ULA9</accession>
<dbReference type="Pfam" id="PF00589">
    <property type="entry name" value="Phage_integrase"/>
    <property type="match status" value="1"/>
</dbReference>
<dbReference type="InterPro" id="IPR002104">
    <property type="entry name" value="Integrase_catalytic"/>
</dbReference>
<keyword evidence="4" id="KW-0233">DNA recombination</keyword>
<dbReference type="PANTHER" id="PTHR30349:SF41">
    <property type="entry name" value="INTEGRASE_RECOMBINASE PROTEIN MJ0367-RELATED"/>
    <property type="match status" value="1"/>
</dbReference>
<dbReference type="RefSeq" id="WP_203654629.1">
    <property type="nucleotide sequence ID" value="NZ_BONR01000002.1"/>
</dbReference>
<comment type="caution">
    <text evidence="8">The sequence shown here is derived from an EMBL/GenBank/DDBJ whole genome shotgun (WGS) entry which is preliminary data.</text>
</comment>
<name>A0A919ULA9_9MICO</name>
<dbReference type="GO" id="GO:0006310">
    <property type="term" value="P:DNA recombination"/>
    <property type="evidence" value="ECO:0007669"/>
    <property type="project" value="UniProtKB-KW"/>
</dbReference>
<dbReference type="PROSITE" id="PS51900">
    <property type="entry name" value="CB"/>
    <property type="match status" value="1"/>
</dbReference>
<dbReference type="InterPro" id="IPR044068">
    <property type="entry name" value="CB"/>
</dbReference>
<gene>
    <name evidence="8" type="ORF">Dac01nite_12900</name>
</gene>
<organism evidence="8 9">
    <name type="scientific">Demequina activiva</name>
    <dbReference type="NCBI Taxonomy" id="1582364"/>
    <lineage>
        <taxon>Bacteria</taxon>
        <taxon>Bacillati</taxon>
        <taxon>Actinomycetota</taxon>
        <taxon>Actinomycetes</taxon>
        <taxon>Micrococcales</taxon>
        <taxon>Demequinaceae</taxon>
        <taxon>Demequina</taxon>
    </lineage>
</organism>
<dbReference type="Gene3D" id="1.10.443.10">
    <property type="entry name" value="Intergrase catalytic core"/>
    <property type="match status" value="1"/>
</dbReference>
<dbReference type="Proteomes" id="UP000652354">
    <property type="component" value="Unassembled WGS sequence"/>
</dbReference>
<dbReference type="InterPro" id="IPR050090">
    <property type="entry name" value="Tyrosine_recombinase_XerCD"/>
</dbReference>
<dbReference type="EMBL" id="BONR01000002">
    <property type="protein sequence ID" value="GIG54538.1"/>
    <property type="molecule type" value="Genomic_DNA"/>
</dbReference>
<evidence type="ECO:0000256" key="4">
    <source>
        <dbReference type="ARBA" id="ARBA00023172"/>
    </source>
</evidence>
<dbReference type="InterPro" id="IPR013762">
    <property type="entry name" value="Integrase-like_cat_sf"/>
</dbReference>
<proteinExistence type="inferred from homology"/>
<dbReference type="AlphaFoldDB" id="A0A919ULA9"/>
<dbReference type="InterPro" id="IPR011010">
    <property type="entry name" value="DNA_brk_join_enz"/>
</dbReference>
<dbReference type="InterPro" id="IPR004107">
    <property type="entry name" value="Integrase_SAM-like_N"/>
</dbReference>
<keyword evidence="9" id="KW-1185">Reference proteome</keyword>
<dbReference type="CDD" id="cd01189">
    <property type="entry name" value="INT_ICEBs1_C_like"/>
    <property type="match status" value="1"/>
</dbReference>
<evidence type="ECO:0000313" key="9">
    <source>
        <dbReference type="Proteomes" id="UP000652354"/>
    </source>
</evidence>
<keyword evidence="2" id="KW-0229">DNA integration</keyword>
<evidence type="ECO:0000256" key="3">
    <source>
        <dbReference type="ARBA" id="ARBA00023125"/>
    </source>
</evidence>
<evidence type="ECO:0000313" key="8">
    <source>
        <dbReference type="EMBL" id="GIG54538.1"/>
    </source>
</evidence>
<dbReference type="GO" id="GO:0003677">
    <property type="term" value="F:DNA binding"/>
    <property type="evidence" value="ECO:0007669"/>
    <property type="project" value="UniProtKB-UniRule"/>
</dbReference>
<evidence type="ECO:0000256" key="2">
    <source>
        <dbReference type="ARBA" id="ARBA00022908"/>
    </source>
</evidence>
<evidence type="ECO:0000256" key="1">
    <source>
        <dbReference type="ARBA" id="ARBA00008857"/>
    </source>
</evidence>
<reference evidence="8" key="1">
    <citation type="submission" date="2021-01" db="EMBL/GenBank/DDBJ databases">
        <title>Whole genome shotgun sequence of Demequina activiva NBRC 110675.</title>
        <authorList>
            <person name="Komaki H."/>
            <person name="Tamura T."/>
        </authorList>
    </citation>
    <scope>NUCLEOTIDE SEQUENCE</scope>
    <source>
        <strain evidence="8">NBRC 110675</strain>
    </source>
</reference>
<dbReference type="InterPro" id="IPR010998">
    <property type="entry name" value="Integrase_recombinase_N"/>
</dbReference>
<dbReference type="Gene3D" id="1.10.150.130">
    <property type="match status" value="1"/>
</dbReference>
<evidence type="ECO:0000259" key="6">
    <source>
        <dbReference type="PROSITE" id="PS51898"/>
    </source>
</evidence>
<evidence type="ECO:0000259" key="7">
    <source>
        <dbReference type="PROSITE" id="PS51900"/>
    </source>
</evidence>
<feature type="domain" description="Tyr recombinase" evidence="6">
    <location>
        <begin position="204"/>
        <end position="401"/>
    </location>
</feature>